<name>A0ABY6GKQ9_9PROT</name>
<accession>A0ABY6GKQ9</accession>
<protein>
    <recommendedName>
        <fullName evidence="3">ABC transporter substrate-binding protein</fullName>
    </recommendedName>
</protein>
<proteinExistence type="predicted"/>
<keyword evidence="2" id="KW-1185">Reference proteome</keyword>
<dbReference type="EMBL" id="CP107052">
    <property type="protein sequence ID" value="UYH52128.1"/>
    <property type="molecule type" value="Genomic_DNA"/>
</dbReference>
<sequence>MSESARNHAVLSRRRLLSAILGSACFASSRVMGQTPLTGAPNPSVPPTRLIVSGNEASESGAFARLIAPSLSSGLGMQSDLDLAFDLGHDGVTAANLFDRNPPEDNREMALVSKGSAVIASLCDDARVHFDYSRWISVLAAQQTVMTIARAELHRSFRARVSGFLHDKPSRVAVAQPIGVELATVLGLSVLGLHPLPVSGIVSQKKALAALANNEVDAIQLTLTHKDDFSILHQLPEGIAPLFYVGADMVGVPRFEETFRQAFSRAPGSTLYAGWRALSAAAATPILIALPMLTSPVSVARWRYAIGSVMDNEQVKSWLAAHALHPSTGVAASGVMASFTPELPALLALRRWLNINLPRWRLGQETKRSF</sequence>
<evidence type="ECO:0000313" key="2">
    <source>
        <dbReference type="Proteomes" id="UP001163831"/>
    </source>
</evidence>
<evidence type="ECO:0000313" key="1">
    <source>
        <dbReference type="EMBL" id="UYH52128.1"/>
    </source>
</evidence>
<gene>
    <name evidence="1" type="ORF">N5W20_04550</name>
</gene>
<reference evidence="1" key="1">
    <citation type="submission" date="2022-10" db="EMBL/GenBank/DDBJ databases">
        <title>Candidatus Kirkpatrella diaphorinas gen. nov., sp. nov., an uncultured endosymbiont identified in a population of Diaphorina citri from Hawaii.</title>
        <authorList>
            <person name="Henry E.M."/>
            <person name="Carlson C.R."/>
            <person name="Kuo Y.-W."/>
        </authorList>
    </citation>
    <scope>NUCLEOTIDE SEQUENCE</scope>
    <source>
        <strain evidence="1">CADCRV1</strain>
    </source>
</reference>
<dbReference type="RefSeq" id="WP_319807724.1">
    <property type="nucleotide sequence ID" value="NZ_CP107052.1"/>
</dbReference>
<evidence type="ECO:0008006" key="3">
    <source>
        <dbReference type="Google" id="ProtNLM"/>
    </source>
</evidence>
<dbReference type="Proteomes" id="UP001163831">
    <property type="component" value="Chromosome"/>
</dbReference>
<organism evidence="1 2">
    <name type="scientific">Candidatus Kirkpatrickella diaphorinae</name>
    <dbReference type="NCBI Taxonomy" id="2984322"/>
    <lineage>
        <taxon>Bacteria</taxon>
        <taxon>Pseudomonadati</taxon>
        <taxon>Pseudomonadota</taxon>
        <taxon>Alphaproteobacteria</taxon>
        <taxon>Acetobacterales</taxon>
        <taxon>Acetobacteraceae</taxon>
        <taxon>Candidatus Kirkpatrickella</taxon>
    </lineage>
</organism>